<organism evidence="6 7">
    <name type="scientific">Pseudoroseomonas ludipueritiae</name>
    <dbReference type="NCBI Taxonomy" id="198093"/>
    <lineage>
        <taxon>Bacteria</taxon>
        <taxon>Pseudomonadati</taxon>
        <taxon>Pseudomonadota</taxon>
        <taxon>Alphaproteobacteria</taxon>
        <taxon>Acetobacterales</taxon>
        <taxon>Acetobacteraceae</taxon>
        <taxon>Pseudoroseomonas</taxon>
    </lineage>
</organism>
<accession>A0ABR7RBV7</accession>
<dbReference type="InterPro" id="IPR005471">
    <property type="entry name" value="Tscrpt_reg_IclR_N"/>
</dbReference>
<evidence type="ECO:0000313" key="6">
    <source>
        <dbReference type="EMBL" id="MBC9179121.1"/>
    </source>
</evidence>
<dbReference type="Gene3D" id="1.10.10.10">
    <property type="entry name" value="Winged helix-like DNA-binding domain superfamily/Winged helix DNA-binding domain"/>
    <property type="match status" value="1"/>
</dbReference>
<dbReference type="PANTHER" id="PTHR30136">
    <property type="entry name" value="HELIX-TURN-HELIX TRANSCRIPTIONAL REGULATOR, ICLR FAMILY"/>
    <property type="match status" value="1"/>
</dbReference>
<dbReference type="InterPro" id="IPR014757">
    <property type="entry name" value="Tscrpt_reg_IclR_C"/>
</dbReference>
<dbReference type="Proteomes" id="UP000603940">
    <property type="component" value="Unassembled WGS sequence"/>
</dbReference>
<sequence>MEAEMQGKAKGTQVIRRATQILSAIARRSPAGVGLSEIAQRTGLAQATARRILRGLLEERLVTQNPTTHAYLLGPLVYEFGVCSTQQSGLIRHARPALERLAMQTGDTVYLIARSGAEAVCLDRVEGNFPVRVVTTGIGNRRPLGVGAVGLAILARLQESEIDAVLRTNAADYSIYGLELSDLRTAIRLSRERSYGFSDGLLTAGVSGIGLPILSPGGSPVAGISIASTSDRMSPARLAELFGLLRSEIAGIHLNAGREHTAGQG</sequence>
<dbReference type="RefSeq" id="WP_187780173.1">
    <property type="nucleotide sequence ID" value="NZ_JACTUZ010000121.1"/>
</dbReference>
<proteinExistence type="predicted"/>
<evidence type="ECO:0000256" key="2">
    <source>
        <dbReference type="ARBA" id="ARBA00023125"/>
    </source>
</evidence>
<dbReference type="InterPro" id="IPR029016">
    <property type="entry name" value="GAF-like_dom_sf"/>
</dbReference>
<dbReference type="SUPFAM" id="SSF55781">
    <property type="entry name" value="GAF domain-like"/>
    <property type="match status" value="1"/>
</dbReference>
<dbReference type="EMBL" id="JACTUZ010000121">
    <property type="protein sequence ID" value="MBC9179121.1"/>
    <property type="molecule type" value="Genomic_DNA"/>
</dbReference>
<evidence type="ECO:0000259" key="4">
    <source>
        <dbReference type="PROSITE" id="PS51077"/>
    </source>
</evidence>
<evidence type="ECO:0000313" key="7">
    <source>
        <dbReference type="Proteomes" id="UP000603940"/>
    </source>
</evidence>
<evidence type="ECO:0000256" key="3">
    <source>
        <dbReference type="ARBA" id="ARBA00023163"/>
    </source>
</evidence>
<comment type="caution">
    <text evidence="6">The sequence shown here is derived from an EMBL/GenBank/DDBJ whole genome shotgun (WGS) entry which is preliminary data.</text>
</comment>
<dbReference type="PANTHER" id="PTHR30136:SF39">
    <property type="entry name" value="TRANSCRIPTIONAL REGULATORY PROTEIN"/>
    <property type="match status" value="1"/>
</dbReference>
<dbReference type="SMART" id="SM00346">
    <property type="entry name" value="HTH_ICLR"/>
    <property type="match status" value="1"/>
</dbReference>
<dbReference type="Gene3D" id="3.30.450.40">
    <property type="match status" value="1"/>
</dbReference>
<reference evidence="6 7" key="1">
    <citation type="journal article" date="2009" name="Int. J. Syst. Evol. Microbiol.">
        <title>Transfer of Teichococcus ludipueritiae and Muricoccus roseus to the genus Roseomonas, as Roseomonas ludipueritiae comb. nov. and Roseomonas rosea comb. nov., respectively, and emended description of the genus Roseomonas.</title>
        <authorList>
            <person name="Sanchez-Porro C."/>
            <person name="Gallego V."/>
            <person name="Busse H.J."/>
            <person name="Kampfer P."/>
            <person name="Ventosa A."/>
        </authorList>
    </citation>
    <scope>NUCLEOTIDE SEQUENCE [LARGE SCALE GENOMIC DNA]</scope>
    <source>
        <strain evidence="6 7">DSM 14915</strain>
    </source>
</reference>
<keyword evidence="3" id="KW-0804">Transcription</keyword>
<keyword evidence="2" id="KW-0238">DNA-binding</keyword>
<dbReference type="PROSITE" id="PS51077">
    <property type="entry name" value="HTH_ICLR"/>
    <property type="match status" value="1"/>
</dbReference>
<dbReference type="Pfam" id="PF01614">
    <property type="entry name" value="IclR_C"/>
    <property type="match status" value="1"/>
</dbReference>
<evidence type="ECO:0000259" key="5">
    <source>
        <dbReference type="PROSITE" id="PS51078"/>
    </source>
</evidence>
<feature type="domain" description="IclR-ED" evidence="5">
    <location>
        <begin position="76"/>
        <end position="258"/>
    </location>
</feature>
<dbReference type="InterPro" id="IPR036388">
    <property type="entry name" value="WH-like_DNA-bd_sf"/>
</dbReference>
<dbReference type="Pfam" id="PF09339">
    <property type="entry name" value="HTH_IclR"/>
    <property type="match status" value="1"/>
</dbReference>
<dbReference type="InterPro" id="IPR036390">
    <property type="entry name" value="WH_DNA-bd_sf"/>
</dbReference>
<feature type="domain" description="HTH iclR-type" evidence="4">
    <location>
        <begin position="12"/>
        <end position="75"/>
    </location>
</feature>
<gene>
    <name evidence="6" type="ORF">IBL25_19450</name>
</gene>
<dbReference type="SUPFAM" id="SSF46785">
    <property type="entry name" value="Winged helix' DNA-binding domain"/>
    <property type="match status" value="1"/>
</dbReference>
<evidence type="ECO:0000256" key="1">
    <source>
        <dbReference type="ARBA" id="ARBA00023015"/>
    </source>
</evidence>
<dbReference type="PROSITE" id="PS51078">
    <property type="entry name" value="ICLR_ED"/>
    <property type="match status" value="1"/>
</dbReference>
<name>A0ABR7RBV7_9PROT</name>
<dbReference type="InterPro" id="IPR050707">
    <property type="entry name" value="HTH_MetabolicPath_Reg"/>
</dbReference>
<keyword evidence="1" id="KW-0805">Transcription regulation</keyword>
<keyword evidence="7" id="KW-1185">Reference proteome</keyword>
<protein>
    <submittedName>
        <fullName evidence="6">IclR family transcriptional regulator</fullName>
    </submittedName>
</protein>